<evidence type="ECO:0000313" key="3">
    <source>
        <dbReference type="Proteomes" id="UP000781932"/>
    </source>
</evidence>
<dbReference type="CDD" id="cd04301">
    <property type="entry name" value="NAT_SF"/>
    <property type="match status" value="1"/>
</dbReference>
<comment type="caution">
    <text evidence="2">The sequence shown here is derived from an EMBL/GenBank/DDBJ whole genome shotgun (WGS) entry which is preliminary data.</text>
</comment>
<sequence>MDDRQDHDYDDKDHLARDPPFGRASRRFGSPYPHTITSSPSQDSNVHHSTPSSPPQVMVERSVNIQTQPHLAPSPGKNSPRPSGPIKRPSIRWDKQLPVPDRKRTASVGFNAPPTASASDASVHTNDQLHEAFQPVQISEDKMDSTGSSRQPTAFGRPSAPMTRPYRQNDEVENIADDDLQSERGSSWEVSVNGDGASDDECEPIRVKNNDNSLFLPPSPCIAEWFDSIRNEAILSFSVDISKVPDDSEVNPETGKIKDKEPYPASYVDFEEEQSMNKILRHHRLHKTSNWLIFRELESREREKERRKQRRKEQERSRAKVDNSRQRALVRTTNKQPTTVFKDGPLSDCVLRPALLSDARGCADIYNLAVETNATVPGTNSVSIHKFESFLNDCKREKLPSVVAAVQRADLTDVRNWPSTDAYRQYMKWRQTQPKGDESFDTKIYGFAFLEPYEKGPAFGTGAATETVKAVVFVHPEHRRNGIGSALLHRLLTQTSFMYHGDVRYEWIDPAAVEDSFYVPYFRPIHRIVLHGMVGGEGTELQWMDKFMKSFQFDKAGHLNQIYKVTKPHGIDWYDQVIWVHWANKINTGQTFYAGDESECSYDYPGKAQSPVLPPQKLLEYPNGPDCESDGAYSY</sequence>
<feature type="compositionally biased region" description="Acidic residues" evidence="1">
    <location>
        <begin position="171"/>
        <end position="180"/>
    </location>
</feature>
<dbReference type="SUPFAM" id="SSF55729">
    <property type="entry name" value="Acyl-CoA N-acyltransferases (Nat)"/>
    <property type="match status" value="1"/>
</dbReference>
<evidence type="ECO:0000256" key="1">
    <source>
        <dbReference type="SAM" id="MobiDB-lite"/>
    </source>
</evidence>
<gene>
    <name evidence="2" type="ORF">CkaCkLH20_09856</name>
</gene>
<protein>
    <submittedName>
        <fullName evidence="2">Uncharacterized protein</fullName>
    </submittedName>
</protein>
<reference evidence="2" key="2">
    <citation type="submission" date="2020-11" db="EMBL/GenBank/DDBJ databases">
        <title>Whole genome sequencing of Colletotrichum sp.</title>
        <authorList>
            <person name="Li H."/>
        </authorList>
    </citation>
    <scope>NUCLEOTIDE SEQUENCE</scope>
    <source>
        <strain evidence="2">CkLH20</strain>
    </source>
</reference>
<dbReference type="AlphaFoldDB" id="A0A9P6HYW8"/>
<dbReference type="GeneID" id="62165645"/>
<dbReference type="OrthoDB" id="2129362at2759"/>
<dbReference type="Proteomes" id="UP000781932">
    <property type="component" value="Unassembled WGS sequence"/>
</dbReference>
<proteinExistence type="predicted"/>
<dbReference type="InterPro" id="IPR016181">
    <property type="entry name" value="Acyl_CoA_acyltransferase"/>
</dbReference>
<feature type="compositionally biased region" description="Basic and acidic residues" evidence="1">
    <location>
        <begin position="1"/>
        <end position="17"/>
    </location>
</feature>
<feature type="region of interest" description="Disordered" evidence="1">
    <location>
        <begin position="302"/>
        <end position="328"/>
    </location>
</feature>
<reference evidence="2" key="1">
    <citation type="submission" date="2020-03" db="EMBL/GenBank/DDBJ databases">
        <authorList>
            <person name="He L."/>
        </authorList>
    </citation>
    <scope>NUCLEOTIDE SEQUENCE</scope>
    <source>
        <strain evidence="2">CkLH20</strain>
    </source>
</reference>
<dbReference type="EMBL" id="JAATWM020000036">
    <property type="protein sequence ID" value="KAF9872677.1"/>
    <property type="molecule type" value="Genomic_DNA"/>
</dbReference>
<feature type="compositionally biased region" description="Polar residues" evidence="1">
    <location>
        <begin position="114"/>
        <end position="126"/>
    </location>
</feature>
<feature type="compositionally biased region" description="Basic and acidic residues" evidence="1">
    <location>
        <begin position="91"/>
        <end position="104"/>
    </location>
</feature>
<feature type="region of interest" description="Disordered" evidence="1">
    <location>
        <begin position="1"/>
        <end position="203"/>
    </location>
</feature>
<name>A0A9P6HYW8_9PEZI</name>
<evidence type="ECO:0000313" key="2">
    <source>
        <dbReference type="EMBL" id="KAF9872677.1"/>
    </source>
</evidence>
<dbReference type="Gene3D" id="3.40.630.30">
    <property type="match status" value="1"/>
</dbReference>
<feature type="compositionally biased region" description="Basic and acidic residues" evidence="1">
    <location>
        <begin position="302"/>
        <end position="325"/>
    </location>
</feature>
<dbReference type="RefSeq" id="XP_038742138.1">
    <property type="nucleotide sequence ID" value="XM_038892571.1"/>
</dbReference>
<keyword evidence="3" id="KW-1185">Reference proteome</keyword>
<organism evidence="2 3">
    <name type="scientific">Colletotrichum karsti</name>
    <dbReference type="NCBI Taxonomy" id="1095194"/>
    <lineage>
        <taxon>Eukaryota</taxon>
        <taxon>Fungi</taxon>
        <taxon>Dikarya</taxon>
        <taxon>Ascomycota</taxon>
        <taxon>Pezizomycotina</taxon>
        <taxon>Sordariomycetes</taxon>
        <taxon>Hypocreomycetidae</taxon>
        <taxon>Glomerellales</taxon>
        <taxon>Glomerellaceae</taxon>
        <taxon>Colletotrichum</taxon>
        <taxon>Colletotrichum boninense species complex</taxon>
    </lineage>
</organism>
<accession>A0A9P6HYW8</accession>
<feature type="compositionally biased region" description="Polar residues" evidence="1">
    <location>
        <begin position="35"/>
        <end position="51"/>
    </location>
</feature>